<dbReference type="Proteomes" id="UP001208689">
    <property type="component" value="Chromosome"/>
</dbReference>
<evidence type="ECO:0008006" key="3">
    <source>
        <dbReference type="Google" id="ProtNLM"/>
    </source>
</evidence>
<evidence type="ECO:0000313" key="1">
    <source>
        <dbReference type="EMBL" id="UYP43923.1"/>
    </source>
</evidence>
<sequence length="132" mass="16061">MKIIEECKVLDNYPRDNQIKVLNRGYGNKTDMNQWFKKDEDVEMKLIYSCQTTSYDKTYSKWEKETNYFKQNLNSFIEDINLNNKFVVIYKQKIIDQGKNEYQLYSRYKAKIPNDVFIIMKVEKPHLYTIEK</sequence>
<keyword evidence="2" id="KW-1185">Reference proteome</keyword>
<protein>
    <recommendedName>
        <fullName evidence="3">Transposase IS4-like domain-containing protein</fullName>
    </recommendedName>
</protein>
<gene>
    <name evidence="1" type="ORF">NEF87_000208</name>
</gene>
<name>A0ABY6HKU0_9ARCH</name>
<evidence type="ECO:0000313" key="2">
    <source>
        <dbReference type="Proteomes" id="UP001208689"/>
    </source>
</evidence>
<dbReference type="EMBL" id="CP104013">
    <property type="protein sequence ID" value="UYP43923.1"/>
    <property type="molecule type" value="Genomic_DNA"/>
</dbReference>
<reference evidence="1" key="1">
    <citation type="submission" date="2022-09" db="EMBL/GenBank/DDBJ databases">
        <title>Actin cytoskeleton and complex cell architecture in an #Asgard archaeon.</title>
        <authorList>
            <person name="Ponce Toledo R.I."/>
            <person name="Schleper C."/>
            <person name="Rodrigues Oliveira T."/>
            <person name="Wollweber F."/>
            <person name="Xu J."/>
            <person name="Rittmann S."/>
            <person name="Klingl A."/>
            <person name="Pilhofer M."/>
        </authorList>
    </citation>
    <scope>NUCLEOTIDE SEQUENCE</scope>
    <source>
        <strain evidence="1">B-35</strain>
    </source>
</reference>
<organism evidence="1 2">
    <name type="scientific">Candidatus Lokiarchaeum ossiferum</name>
    <dbReference type="NCBI Taxonomy" id="2951803"/>
    <lineage>
        <taxon>Archaea</taxon>
        <taxon>Promethearchaeati</taxon>
        <taxon>Promethearchaeota</taxon>
        <taxon>Promethearchaeia</taxon>
        <taxon>Promethearchaeales</taxon>
        <taxon>Promethearchaeaceae</taxon>
        <taxon>Candidatus Lokiarchaeum</taxon>
    </lineage>
</organism>
<proteinExistence type="predicted"/>
<accession>A0ABY6HKU0</accession>